<dbReference type="PANTHER" id="PTHR43311">
    <property type="entry name" value="GLUTAMATE--TRNA LIGASE"/>
    <property type="match status" value="1"/>
</dbReference>
<evidence type="ECO:0000256" key="1">
    <source>
        <dbReference type="ARBA" id="ARBA00022598"/>
    </source>
</evidence>
<keyword evidence="5" id="KW-0648">Protein biosynthesis</keyword>
<evidence type="ECO:0000256" key="2">
    <source>
        <dbReference type="ARBA" id="ARBA00022741"/>
    </source>
</evidence>
<dbReference type="InterPro" id="IPR001412">
    <property type="entry name" value="aa-tRNA-synth_I_CS"/>
</dbReference>
<keyword evidence="3 5" id="KW-0067">ATP-binding</keyword>
<reference evidence="7 8" key="1">
    <citation type="submission" date="2021-05" db="EMBL/GenBank/DDBJ databases">
        <title>Phylogenetic classification of ten novel species belonging to the genus Bifidobacterium comprising B. colchicus sp. nov., B. abeli sp. nov., B. bicoloris sp. nov., B. guerezis sp. nov., B. rosaliae sp. nov., B. santillanensis sp. nov., B. argentati sp. nov., B. amazzoni sp. nov., B. pluviali sp. nov., and B. pinnaculum sp. nov.</title>
        <authorList>
            <person name="Lugli G.A."/>
            <person name="Ruiz Garcia L."/>
            <person name="Margolles A."/>
            <person name="Ventura M."/>
        </authorList>
    </citation>
    <scope>NUCLEOTIDE SEQUENCE [LARGE SCALE GENOMIC DNA]</scope>
    <source>
        <strain evidence="7 8">6T3</strain>
    </source>
</reference>
<keyword evidence="1 5" id="KW-0436">Ligase</keyword>
<gene>
    <name evidence="7" type="ORF">KIH73_07990</name>
</gene>
<proteinExistence type="inferred from homology"/>
<keyword evidence="4 5" id="KW-0030">Aminoacyl-tRNA synthetase</keyword>
<dbReference type="PANTHER" id="PTHR43311:SF1">
    <property type="entry name" value="GLUTAMYL-Q TRNA(ASP) SYNTHETASE"/>
    <property type="match status" value="1"/>
</dbReference>
<evidence type="ECO:0000313" key="7">
    <source>
        <dbReference type="EMBL" id="MBW3083304.1"/>
    </source>
</evidence>
<dbReference type="PROSITE" id="PS00178">
    <property type="entry name" value="AA_TRNA_LIGASE_I"/>
    <property type="match status" value="1"/>
</dbReference>
<evidence type="ECO:0000259" key="6">
    <source>
        <dbReference type="Pfam" id="PF00749"/>
    </source>
</evidence>
<sequence length="418" mass="44776">MSVNAVASAGSADAVAFAASGASAVRSRAAGGVTGRIAPSPTGRMHLGNAYAALAAWLGARAAGGRVLLRIEDIDAPRVVRDADRWIMDDLAWLGLDWDGEPVYQSRRLDLYEDVLRRLRSVALDGGVLQGGTPQDMPLAVGALRDALPSDAALGAGVSRDAALRGGSSRDAELRGAMPRGADPRSATPLVYPCFCSRADIRAASAPNEGDGFLVYPGTCQRLGESERAARLERGDRHSWRIAVPGPDAPESARVVTFADRVFGPQRFDLARQLGDVVVRRSDGLFAYQLAASVDDLLMGVTQVVRGRDLLRSTAIQLWIRRWVAACVAMRTPQFAHLPLIDAADGRRMAKRLNSLDLGTLRDRGVDPREVVGYCAWLLRVIDEPRPVTPAELVPGFSWDGLAGDHADRVVDVEGLFA</sequence>
<comment type="caution">
    <text evidence="7">The sequence shown here is derived from an EMBL/GenBank/DDBJ whole genome shotgun (WGS) entry which is preliminary data.</text>
</comment>
<evidence type="ECO:0000256" key="5">
    <source>
        <dbReference type="RuleBase" id="RU363037"/>
    </source>
</evidence>
<accession>A0ABS6W9W9</accession>
<evidence type="ECO:0000256" key="4">
    <source>
        <dbReference type="ARBA" id="ARBA00023146"/>
    </source>
</evidence>
<protein>
    <submittedName>
        <fullName evidence="7">tRNA glutamyl-Q(34) synthetase GluQRS</fullName>
    </submittedName>
</protein>
<keyword evidence="2 5" id="KW-0547">Nucleotide-binding</keyword>
<dbReference type="InterPro" id="IPR020058">
    <property type="entry name" value="Glu/Gln-tRNA-synth_Ib_cat-dom"/>
</dbReference>
<name>A0ABS6W9W9_9BIFI</name>
<dbReference type="Proteomes" id="UP000812844">
    <property type="component" value="Unassembled WGS sequence"/>
</dbReference>
<feature type="domain" description="Glutamyl/glutaminyl-tRNA synthetase class Ib catalytic" evidence="6">
    <location>
        <begin position="33"/>
        <end position="119"/>
    </location>
</feature>
<keyword evidence="8" id="KW-1185">Reference proteome</keyword>
<dbReference type="Pfam" id="PF00749">
    <property type="entry name" value="tRNA-synt_1c"/>
    <property type="match status" value="2"/>
</dbReference>
<dbReference type="EMBL" id="JAHBBD010000018">
    <property type="protein sequence ID" value="MBW3083304.1"/>
    <property type="molecule type" value="Genomic_DNA"/>
</dbReference>
<evidence type="ECO:0000313" key="8">
    <source>
        <dbReference type="Proteomes" id="UP000812844"/>
    </source>
</evidence>
<comment type="similarity">
    <text evidence="5">Belongs to the class-I aminoacyl-tRNA synthetase family.</text>
</comment>
<evidence type="ECO:0000256" key="3">
    <source>
        <dbReference type="ARBA" id="ARBA00022840"/>
    </source>
</evidence>
<organism evidence="7 8">
    <name type="scientific">Bifidobacterium phasiani</name>
    <dbReference type="NCBI Taxonomy" id="2834431"/>
    <lineage>
        <taxon>Bacteria</taxon>
        <taxon>Bacillati</taxon>
        <taxon>Actinomycetota</taxon>
        <taxon>Actinomycetes</taxon>
        <taxon>Bifidobacteriales</taxon>
        <taxon>Bifidobacteriaceae</taxon>
        <taxon>Bifidobacterium</taxon>
    </lineage>
</organism>
<dbReference type="InterPro" id="IPR049940">
    <property type="entry name" value="GluQ/Sye"/>
</dbReference>
<feature type="domain" description="Glutamyl/glutaminyl-tRNA synthetase class Ib catalytic" evidence="6">
    <location>
        <begin position="192"/>
        <end position="375"/>
    </location>
</feature>